<dbReference type="InterPro" id="IPR011545">
    <property type="entry name" value="DEAD/DEAH_box_helicase_dom"/>
</dbReference>
<dbReference type="Pfam" id="PF00270">
    <property type="entry name" value="DEAD"/>
    <property type="match status" value="1"/>
</dbReference>
<dbReference type="AlphaFoldDB" id="A0A127FDB8"/>
<comment type="similarity">
    <text evidence="7 11">Belongs to the DEAD box helicase family.</text>
</comment>
<dbReference type="GO" id="GO:0005524">
    <property type="term" value="F:ATP binding"/>
    <property type="evidence" value="ECO:0007669"/>
    <property type="project" value="UniProtKB-KW"/>
</dbReference>
<dbReference type="GO" id="GO:0003676">
    <property type="term" value="F:nucleic acid binding"/>
    <property type="evidence" value="ECO:0007669"/>
    <property type="project" value="InterPro"/>
</dbReference>
<dbReference type="PATRIC" id="fig|465721.4.peg.3206"/>
<dbReference type="Proteomes" id="UP000070250">
    <property type="component" value="Chromosome"/>
</dbReference>
<dbReference type="PANTHER" id="PTHR47959">
    <property type="entry name" value="ATP-DEPENDENT RNA HELICASE RHLE-RELATED"/>
    <property type="match status" value="1"/>
</dbReference>
<dbReference type="OrthoDB" id="9805696at2"/>
<dbReference type="PROSITE" id="PS00039">
    <property type="entry name" value="DEAD_ATP_HELICASE"/>
    <property type="match status" value="1"/>
</dbReference>
<dbReference type="KEGG" id="sdf:ACG33_15005"/>
<keyword evidence="3 11" id="KW-0547">Nucleotide-binding</keyword>
<organism evidence="16 17">
    <name type="scientific">Steroidobacter denitrificans</name>
    <dbReference type="NCBI Taxonomy" id="465721"/>
    <lineage>
        <taxon>Bacteria</taxon>
        <taxon>Pseudomonadati</taxon>
        <taxon>Pseudomonadota</taxon>
        <taxon>Gammaproteobacteria</taxon>
        <taxon>Steroidobacterales</taxon>
        <taxon>Steroidobacteraceae</taxon>
        <taxon>Steroidobacter</taxon>
    </lineage>
</organism>
<evidence type="ECO:0000259" key="15">
    <source>
        <dbReference type="PROSITE" id="PS51195"/>
    </source>
</evidence>
<dbReference type="EC" id="3.6.4.13" evidence="1"/>
<keyword evidence="2" id="KW-0963">Cytoplasm</keyword>
<dbReference type="SMART" id="SM00490">
    <property type="entry name" value="HELICc"/>
    <property type="match status" value="1"/>
</dbReference>
<evidence type="ECO:0000256" key="6">
    <source>
        <dbReference type="ARBA" id="ARBA00022840"/>
    </source>
</evidence>
<dbReference type="CDD" id="cd18787">
    <property type="entry name" value="SF2_C_DEAD"/>
    <property type="match status" value="1"/>
</dbReference>
<dbReference type="PANTHER" id="PTHR47959:SF13">
    <property type="entry name" value="ATP-DEPENDENT RNA HELICASE RHLE"/>
    <property type="match status" value="1"/>
</dbReference>
<keyword evidence="6 11" id="KW-0067">ATP-binding</keyword>
<dbReference type="CDD" id="cd00268">
    <property type="entry name" value="DEADc"/>
    <property type="match status" value="1"/>
</dbReference>
<dbReference type="InterPro" id="IPR014014">
    <property type="entry name" value="RNA_helicase_DEAD_Q_motif"/>
</dbReference>
<dbReference type="InterPro" id="IPR000629">
    <property type="entry name" value="RNA-helicase_DEAD-box_CS"/>
</dbReference>
<dbReference type="InterPro" id="IPR050079">
    <property type="entry name" value="DEAD_box_RNA_helicase"/>
</dbReference>
<evidence type="ECO:0000256" key="1">
    <source>
        <dbReference type="ARBA" id="ARBA00012552"/>
    </source>
</evidence>
<evidence type="ECO:0000256" key="4">
    <source>
        <dbReference type="ARBA" id="ARBA00022801"/>
    </source>
</evidence>
<feature type="compositionally biased region" description="Basic residues" evidence="12">
    <location>
        <begin position="428"/>
        <end position="442"/>
    </location>
</feature>
<protein>
    <recommendedName>
        <fullName evidence="9">DEAD-box ATP-dependent RNA helicase RhpA</fullName>
        <ecNumber evidence="1">3.6.4.13</ecNumber>
    </recommendedName>
</protein>
<proteinExistence type="inferred from homology"/>
<dbReference type="Gene3D" id="3.40.50.300">
    <property type="entry name" value="P-loop containing nucleotide triphosphate hydrolases"/>
    <property type="match status" value="2"/>
</dbReference>
<evidence type="ECO:0000259" key="13">
    <source>
        <dbReference type="PROSITE" id="PS51192"/>
    </source>
</evidence>
<dbReference type="InterPro" id="IPR044742">
    <property type="entry name" value="DEAD/DEAH_RhlB"/>
</dbReference>
<dbReference type="GO" id="GO:0016787">
    <property type="term" value="F:hydrolase activity"/>
    <property type="evidence" value="ECO:0007669"/>
    <property type="project" value="UniProtKB-KW"/>
</dbReference>
<evidence type="ECO:0000256" key="11">
    <source>
        <dbReference type="RuleBase" id="RU000492"/>
    </source>
</evidence>
<dbReference type="GO" id="GO:0042255">
    <property type="term" value="P:ribosome assembly"/>
    <property type="evidence" value="ECO:0007669"/>
    <property type="project" value="UniProtKB-ARBA"/>
</dbReference>
<comment type="catalytic activity">
    <reaction evidence="8">
        <text>ATP + H2O = ADP + phosphate + H(+)</text>
        <dbReference type="Rhea" id="RHEA:13065"/>
        <dbReference type="ChEBI" id="CHEBI:15377"/>
        <dbReference type="ChEBI" id="CHEBI:15378"/>
        <dbReference type="ChEBI" id="CHEBI:30616"/>
        <dbReference type="ChEBI" id="CHEBI:43474"/>
        <dbReference type="ChEBI" id="CHEBI:456216"/>
        <dbReference type="EC" id="3.6.4.13"/>
    </reaction>
</comment>
<evidence type="ECO:0000256" key="9">
    <source>
        <dbReference type="ARBA" id="ARBA00074363"/>
    </source>
</evidence>
<dbReference type="InterPro" id="IPR001650">
    <property type="entry name" value="Helicase_C-like"/>
</dbReference>
<gene>
    <name evidence="16" type="ORF">ACG33_15005</name>
</gene>
<dbReference type="InterPro" id="IPR014001">
    <property type="entry name" value="Helicase_ATP-bd"/>
</dbReference>
<evidence type="ECO:0000256" key="3">
    <source>
        <dbReference type="ARBA" id="ARBA00022741"/>
    </source>
</evidence>
<keyword evidence="4 11" id="KW-0378">Hydrolase</keyword>
<evidence type="ECO:0000256" key="12">
    <source>
        <dbReference type="SAM" id="MobiDB-lite"/>
    </source>
</evidence>
<reference evidence="16 17" key="1">
    <citation type="submission" date="2015-06" db="EMBL/GenBank/DDBJ databases">
        <title>A Comprehensive Approach to Explore the Metabolic and Phylogenetic Diversity of Bacterial Steroid Degradation in the Environment: Testosterone as an Example.</title>
        <authorList>
            <person name="Yang F.-C."/>
            <person name="Chen Y.-L."/>
            <person name="Yu C.-P."/>
            <person name="Tang S.-L."/>
            <person name="Wang P.-H."/>
            <person name="Ismail W."/>
            <person name="Wang C.-H."/>
            <person name="Yang C.-Y."/>
            <person name="Chiang Y.-R."/>
        </authorList>
    </citation>
    <scope>NUCLEOTIDE SEQUENCE [LARGE SCALE GENOMIC DNA]</scope>
    <source>
        <strain evidence="16 17">DSM 18526</strain>
    </source>
</reference>
<dbReference type="FunFam" id="3.40.50.300:FF:000468">
    <property type="entry name" value="ATP-dependent RNA helicase RhlE"/>
    <property type="match status" value="1"/>
</dbReference>
<keyword evidence="5 11" id="KW-0347">Helicase</keyword>
<dbReference type="SMART" id="SM00487">
    <property type="entry name" value="DEXDc"/>
    <property type="match status" value="1"/>
</dbReference>
<dbReference type="STRING" id="465721.ACG33_15005"/>
<sequence>MPFIALGLMPELARALTERGYVEPTPVQAGVVPAILAGRDILAGAQTGTGKTAGFTLPMLQRLQAGAPQRAPRALILVPTRELATQVHESVLAYGKYLRLRSLVVFGGVGIHPQIEGLRRGTDILVATPGRLLDHAQQRTVDLSHVEILVLDEADRMLDMGFIADIRRVIKLLPPQRQNLMFSATYSDDIRRLAQSLLHHLAEVEVARRNAAVDSVEQRVYRVEKDSKRALLSHLIRDEDWSQVLVFTRTKHGANRLTKQLQQDGIAAAAIHGNKSQSARTQALAGFKNYSIRALVATEVASRGLDIKELPYVVNYELPNVPEDYVHRIGRTGRAGASGIAVSLVSGDESGLLKDIEKLLRKQIPQVRLPEFPPAPPPRDHEEPRGGMRTMNGSRQENTAGRPVGDRVVNSPSRGGQQGHARSGANHRLARGRSRGLSRSRG</sequence>
<dbReference type="EMBL" id="CP011971">
    <property type="protein sequence ID" value="AMN48382.1"/>
    <property type="molecule type" value="Genomic_DNA"/>
</dbReference>
<evidence type="ECO:0000256" key="2">
    <source>
        <dbReference type="ARBA" id="ARBA00022490"/>
    </source>
</evidence>
<evidence type="ECO:0000313" key="17">
    <source>
        <dbReference type="Proteomes" id="UP000070250"/>
    </source>
</evidence>
<feature type="domain" description="DEAD-box RNA helicase Q" evidence="15">
    <location>
        <begin position="1"/>
        <end position="29"/>
    </location>
</feature>
<dbReference type="PROSITE" id="PS51194">
    <property type="entry name" value="HELICASE_CTER"/>
    <property type="match status" value="1"/>
</dbReference>
<dbReference type="FunFam" id="3.40.50.300:FF:000108">
    <property type="entry name" value="ATP-dependent RNA helicase RhlE"/>
    <property type="match status" value="1"/>
</dbReference>
<feature type="region of interest" description="Disordered" evidence="12">
    <location>
        <begin position="367"/>
        <end position="442"/>
    </location>
</feature>
<dbReference type="PROSITE" id="PS51192">
    <property type="entry name" value="HELICASE_ATP_BIND_1"/>
    <property type="match status" value="1"/>
</dbReference>
<evidence type="ECO:0000256" key="5">
    <source>
        <dbReference type="ARBA" id="ARBA00022806"/>
    </source>
</evidence>
<dbReference type="InterPro" id="IPR027417">
    <property type="entry name" value="P-loop_NTPase"/>
</dbReference>
<dbReference type="PROSITE" id="PS51195">
    <property type="entry name" value="Q_MOTIF"/>
    <property type="match status" value="1"/>
</dbReference>
<feature type="domain" description="Helicase ATP-binding" evidence="13">
    <location>
        <begin position="32"/>
        <end position="204"/>
    </location>
</feature>
<dbReference type="SUPFAM" id="SSF52540">
    <property type="entry name" value="P-loop containing nucleoside triphosphate hydrolases"/>
    <property type="match status" value="1"/>
</dbReference>
<evidence type="ECO:0000313" key="16">
    <source>
        <dbReference type="EMBL" id="AMN48382.1"/>
    </source>
</evidence>
<name>A0A127FDB8_STEDE</name>
<evidence type="ECO:0000259" key="14">
    <source>
        <dbReference type="PROSITE" id="PS51194"/>
    </source>
</evidence>
<accession>A0A127FDB8</accession>
<feature type="short sequence motif" description="Q motif" evidence="10">
    <location>
        <begin position="1"/>
        <end position="29"/>
    </location>
</feature>
<dbReference type="GO" id="GO:0009266">
    <property type="term" value="P:response to temperature stimulus"/>
    <property type="evidence" value="ECO:0007669"/>
    <property type="project" value="UniProtKB-ARBA"/>
</dbReference>
<dbReference type="GO" id="GO:0003724">
    <property type="term" value="F:RNA helicase activity"/>
    <property type="evidence" value="ECO:0007669"/>
    <property type="project" value="UniProtKB-EC"/>
</dbReference>
<keyword evidence="17" id="KW-1185">Reference proteome</keyword>
<dbReference type="Pfam" id="PF00271">
    <property type="entry name" value="Helicase_C"/>
    <property type="match status" value="1"/>
</dbReference>
<evidence type="ECO:0000256" key="8">
    <source>
        <dbReference type="ARBA" id="ARBA00047984"/>
    </source>
</evidence>
<evidence type="ECO:0000256" key="10">
    <source>
        <dbReference type="PROSITE-ProRule" id="PRU00552"/>
    </source>
</evidence>
<evidence type="ECO:0000256" key="7">
    <source>
        <dbReference type="ARBA" id="ARBA00038437"/>
    </source>
</evidence>
<dbReference type="GO" id="GO:0005829">
    <property type="term" value="C:cytosol"/>
    <property type="evidence" value="ECO:0007669"/>
    <property type="project" value="TreeGrafter"/>
</dbReference>
<feature type="domain" description="Helicase C-terminal" evidence="14">
    <location>
        <begin position="215"/>
        <end position="375"/>
    </location>
</feature>